<reference evidence="2 3" key="1">
    <citation type="submission" date="2017-10" db="EMBL/GenBank/DDBJ databases">
        <title>Whole genome of Pedobacter ginsengisoli T01R-27 isolated from tomato rhizosphere.</title>
        <authorList>
            <person name="Weon H.-Y."/>
            <person name="Lee S.A."/>
            <person name="Sang M.K."/>
            <person name="Song J."/>
        </authorList>
    </citation>
    <scope>NUCLEOTIDE SEQUENCE [LARGE SCALE GENOMIC DNA]</scope>
    <source>
        <strain evidence="2 3">T01R-27</strain>
    </source>
</reference>
<organism evidence="2 3">
    <name type="scientific">Pedobacter ginsengisoli</name>
    <dbReference type="NCBI Taxonomy" id="363852"/>
    <lineage>
        <taxon>Bacteria</taxon>
        <taxon>Pseudomonadati</taxon>
        <taxon>Bacteroidota</taxon>
        <taxon>Sphingobacteriia</taxon>
        <taxon>Sphingobacteriales</taxon>
        <taxon>Sphingobacteriaceae</taxon>
        <taxon>Pedobacter</taxon>
    </lineage>
</organism>
<protein>
    <submittedName>
        <fullName evidence="2">Uncharacterized protein</fullName>
    </submittedName>
</protein>
<name>A0A2D1U5X6_9SPHI</name>
<dbReference type="KEGG" id="pgs:CPT03_11105"/>
<dbReference type="AlphaFoldDB" id="A0A2D1U5X6"/>
<evidence type="ECO:0000256" key="1">
    <source>
        <dbReference type="SAM" id="Phobius"/>
    </source>
</evidence>
<evidence type="ECO:0000313" key="2">
    <source>
        <dbReference type="EMBL" id="ATP56992.1"/>
    </source>
</evidence>
<feature type="transmembrane region" description="Helical" evidence="1">
    <location>
        <begin position="46"/>
        <end position="68"/>
    </location>
</feature>
<feature type="transmembrane region" description="Helical" evidence="1">
    <location>
        <begin position="75"/>
        <end position="96"/>
    </location>
</feature>
<evidence type="ECO:0000313" key="3">
    <source>
        <dbReference type="Proteomes" id="UP000223749"/>
    </source>
</evidence>
<accession>A0A2D1U5X6</accession>
<keyword evidence="1" id="KW-0472">Membrane</keyword>
<dbReference type="Proteomes" id="UP000223749">
    <property type="component" value="Chromosome"/>
</dbReference>
<keyword evidence="1" id="KW-1133">Transmembrane helix</keyword>
<feature type="transmembrane region" description="Helical" evidence="1">
    <location>
        <begin position="21"/>
        <end position="40"/>
    </location>
</feature>
<dbReference type="EMBL" id="CP024091">
    <property type="protein sequence ID" value="ATP56992.1"/>
    <property type="molecule type" value="Genomic_DNA"/>
</dbReference>
<keyword evidence="3" id="KW-1185">Reference proteome</keyword>
<keyword evidence="1" id="KW-0812">Transmembrane</keyword>
<gene>
    <name evidence="2" type="ORF">CPT03_11105</name>
</gene>
<sequence>METTSISQITTIAKECTRYSFIAGSLLFLIYCLTKFSPLIGVGLLYIVLALVINSIIFLSLLITIIIYPEDYLPLLKTAIVMLFNLPIAFIYLWIITELPLI</sequence>
<proteinExistence type="predicted"/>